<feature type="compositionally biased region" description="Basic and acidic residues" evidence="5">
    <location>
        <begin position="15"/>
        <end position="24"/>
    </location>
</feature>
<organism evidence="8 9">
    <name type="scientific">candidate division WS6 bacterium 34_10</name>
    <dbReference type="NCBI Taxonomy" id="1641389"/>
    <lineage>
        <taxon>Bacteria</taxon>
        <taxon>Candidatus Dojkabacteria</taxon>
    </lineage>
</organism>
<dbReference type="Gene3D" id="1.10.10.200">
    <property type="match status" value="1"/>
</dbReference>
<keyword evidence="4" id="KW-0238">DNA-binding</keyword>
<evidence type="ECO:0000259" key="6">
    <source>
        <dbReference type="Pfam" id="PF01709"/>
    </source>
</evidence>
<dbReference type="NCBIfam" id="NF009044">
    <property type="entry name" value="PRK12378.1"/>
    <property type="match status" value="1"/>
</dbReference>
<dbReference type="InterPro" id="IPR026564">
    <property type="entry name" value="Transcrip_reg_TACO1-like_dom3"/>
</dbReference>
<reference evidence="9" key="1">
    <citation type="journal article" date="2015" name="MBio">
        <title>Genome-Resolved Metagenomic Analysis Reveals Roles for Candidate Phyla and Other Microbial Community Members in Biogeochemical Transformations in Oil Reservoirs.</title>
        <authorList>
            <person name="Hu P."/>
            <person name="Tom L."/>
            <person name="Singh A."/>
            <person name="Thomas B.C."/>
            <person name="Baker B.J."/>
            <person name="Piceno Y.M."/>
            <person name="Andersen G.L."/>
            <person name="Banfield J.F."/>
        </authorList>
    </citation>
    <scope>NUCLEOTIDE SEQUENCE [LARGE SCALE GENOMIC DNA]</scope>
</reference>
<sequence>MNMSGHSKWSKIKHQKEANDAKKSKEFSKISTLITHAAKTGGGDPEMNPTLRMYIDKAKSIGFPIDNIEKAIAKGTGEGMEGMEFREVTYEGYGPEGVAFIIDCLTDNTNRSVSEIRRMFEEMGGSLGETNSVSWNFDIKGKIEVKAGHKEKAEKYGEDDKFVKDDLEEVMMALMDIDGILDIRETDIDGVEGVEVITEFKDMSKIRDEISEKLPYVIDDASIVKIPNNRKKLEGEALEKVKRAIEKFEDRDDVQKVWTDLDV</sequence>
<comment type="caution">
    <text evidence="8">The sequence shown here is derived from an EMBL/GenBank/DDBJ whole genome shotgun (WGS) entry which is preliminary data.</text>
</comment>
<evidence type="ECO:0000256" key="4">
    <source>
        <dbReference type="HAMAP-Rule" id="MF_00693"/>
    </source>
</evidence>
<dbReference type="HAMAP" id="MF_00693">
    <property type="entry name" value="Transcrip_reg_TACO1"/>
    <property type="match status" value="1"/>
</dbReference>
<dbReference type="NCBIfam" id="NF001030">
    <property type="entry name" value="PRK00110.1"/>
    <property type="match status" value="1"/>
</dbReference>
<dbReference type="GO" id="GO:0003677">
    <property type="term" value="F:DNA binding"/>
    <property type="evidence" value="ECO:0007669"/>
    <property type="project" value="UniProtKB-UniRule"/>
</dbReference>
<evidence type="ECO:0000256" key="1">
    <source>
        <dbReference type="ARBA" id="ARBA00008724"/>
    </source>
</evidence>
<protein>
    <recommendedName>
        <fullName evidence="4">Probable transcriptional regulatory protein XD93_0022</fullName>
    </recommendedName>
</protein>
<dbReference type="PANTHER" id="PTHR12532:SF0">
    <property type="entry name" value="TRANSLATIONAL ACTIVATOR OF CYTOCHROME C OXIDASE 1"/>
    <property type="match status" value="1"/>
</dbReference>
<evidence type="ECO:0000256" key="3">
    <source>
        <dbReference type="ARBA" id="ARBA00023163"/>
    </source>
</evidence>
<dbReference type="GO" id="GO:0006355">
    <property type="term" value="P:regulation of DNA-templated transcription"/>
    <property type="evidence" value="ECO:0007669"/>
    <property type="project" value="UniProtKB-UniRule"/>
</dbReference>
<dbReference type="PANTHER" id="PTHR12532">
    <property type="entry name" value="TRANSLATIONAL ACTIVATOR OF CYTOCHROME C OXIDASE 1"/>
    <property type="match status" value="1"/>
</dbReference>
<dbReference type="Proteomes" id="UP000053904">
    <property type="component" value="Unassembled WGS sequence"/>
</dbReference>
<keyword evidence="3 4" id="KW-0804">Transcription</keyword>
<dbReference type="EMBL" id="LGGO01000001">
    <property type="protein sequence ID" value="KUK77887.1"/>
    <property type="molecule type" value="Genomic_DNA"/>
</dbReference>
<feature type="region of interest" description="Disordered" evidence="5">
    <location>
        <begin position="1"/>
        <end position="24"/>
    </location>
</feature>
<dbReference type="InterPro" id="IPR017856">
    <property type="entry name" value="Integrase-like_N"/>
</dbReference>
<dbReference type="InterPro" id="IPR049083">
    <property type="entry name" value="TACO1_YebC_N"/>
</dbReference>
<feature type="domain" description="TACO1/YebC-like second and third" evidence="6">
    <location>
        <begin position="86"/>
        <end position="260"/>
    </location>
</feature>
<evidence type="ECO:0000256" key="2">
    <source>
        <dbReference type="ARBA" id="ARBA00023015"/>
    </source>
</evidence>
<keyword evidence="4" id="KW-0963">Cytoplasm</keyword>
<dbReference type="InterPro" id="IPR029072">
    <property type="entry name" value="YebC-like"/>
</dbReference>
<dbReference type="FunFam" id="1.10.10.200:FF:000002">
    <property type="entry name" value="Probable transcriptional regulatory protein CLM62_37755"/>
    <property type="match status" value="1"/>
</dbReference>
<dbReference type="AlphaFoldDB" id="A0A117M0N6"/>
<keyword evidence="2 4" id="KW-0805">Transcription regulation</keyword>
<comment type="similarity">
    <text evidence="1 4">Belongs to the TACO1 family.</text>
</comment>
<dbReference type="SUPFAM" id="SSF75625">
    <property type="entry name" value="YebC-like"/>
    <property type="match status" value="1"/>
</dbReference>
<dbReference type="Pfam" id="PF20772">
    <property type="entry name" value="TACO1_YebC_N"/>
    <property type="match status" value="1"/>
</dbReference>
<evidence type="ECO:0000259" key="7">
    <source>
        <dbReference type="Pfam" id="PF20772"/>
    </source>
</evidence>
<evidence type="ECO:0000313" key="9">
    <source>
        <dbReference type="Proteomes" id="UP000053904"/>
    </source>
</evidence>
<name>A0A117M0N6_9BACT</name>
<accession>A0A117M0N6</accession>
<dbReference type="InterPro" id="IPR002876">
    <property type="entry name" value="Transcrip_reg_TACO1-like"/>
</dbReference>
<gene>
    <name evidence="8" type="ORF">XD93_0022</name>
</gene>
<evidence type="ECO:0000313" key="8">
    <source>
        <dbReference type="EMBL" id="KUK77887.1"/>
    </source>
</evidence>
<proteinExistence type="inferred from homology"/>
<dbReference type="Gene3D" id="3.30.70.980">
    <property type="match status" value="2"/>
</dbReference>
<dbReference type="NCBIfam" id="TIGR01033">
    <property type="entry name" value="YebC/PmpR family DNA-binding transcriptional regulator"/>
    <property type="match status" value="1"/>
</dbReference>
<feature type="domain" description="TACO1/YebC-like N-terminal" evidence="7">
    <location>
        <begin position="7"/>
        <end position="78"/>
    </location>
</feature>
<evidence type="ECO:0000256" key="5">
    <source>
        <dbReference type="SAM" id="MobiDB-lite"/>
    </source>
</evidence>
<dbReference type="Pfam" id="PF01709">
    <property type="entry name" value="Transcrip_reg"/>
    <property type="match status" value="1"/>
</dbReference>
<comment type="subcellular location">
    <subcellularLocation>
        <location evidence="4">Cytoplasm</location>
    </subcellularLocation>
</comment>
<dbReference type="GO" id="GO:0005737">
    <property type="term" value="C:cytoplasm"/>
    <property type="evidence" value="ECO:0007669"/>
    <property type="project" value="UniProtKB-SubCell"/>
</dbReference>
<dbReference type="InterPro" id="IPR048300">
    <property type="entry name" value="TACO1_YebC-like_2nd/3rd_dom"/>
</dbReference>